<proteinExistence type="inferred from homology"/>
<dbReference type="GO" id="GO:0046872">
    <property type="term" value="F:metal ion binding"/>
    <property type="evidence" value="ECO:0007669"/>
    <property type="project" value="UniProtKB-KW"/>
</dbReference>
<dbReference type="GO" id="GO:0008672">
    <property type="term" value="F:2-dehydro-3-deoxyglucarate aldolase activity"/>
    <property type="evidence" value="ECO:0007669"/>
    <property type="project" value="UniProtKB-EC"/>
</dbReference>
<dbReference type="KEGG" id="plon:Pla110_09510"/>
<feature type="domain" description="HpcH/HpaI aldolase/citrate lyase" evidence="4">
    <location>
        <begin position="51"/>
        <end position="276"/>
    </location>
</feature>
<evidence type="ECO:0000313" key="5">
    <source>
        <dbReference type="EMBL" id="QDU79245.1"/>
    </source>
</evidence>
<evidence type="ECO:0000256" key="3">
    <source>
        <dbReference type="ARBA" id="ARBA00023239"/>
    </source>
</evidence>
<dbReference type="AlphaFoldDB" id="A0A518CJ38"/>
<name>A0A518CJ38_9PLAN</name>
<protein>
    <submittedName>
        <fullName evidence="5">5-keto-4-deoxy-D-glucarate aldolase</fullName>
        <ecNumber evidence="5">4.1.2.20</ecNumber>
    </submittedName>
</protein>
<dbReference type="PANTHER" id="PTHR30502:SF0">
    <property type="entry name" value="PHOSPHOENOLPYRUVATE CARBOXYLASE FAMILY PROTEIN"/>
    <property type="match status" value="1"/>
</dbReference>
<dbReference type="InterPro" id="IPR050251">
    <property type="entry name" value="HpcH-HpaI_aldolase"/>
</dbReference>
<dbReference type="InterPro" id="IPR015813">
    <property type="entry name" value="Pyrv/PenolPyrv_kinase-like_dom"/>
</dbReference>
<evidence type="ECO:0000313" key="6">
    <source>
        <dbReference type="Proteomes" id="UP000317178"/>
    </source>
</evidence>
<dbReference type="Gene3D" id="3.20.20.60">
    <property type="entry name" value="Phosphoenolpyruvate-binding domains"/>
    <property type="match status" value="1"/>
</dbReference>
<gene>
    <name evidence="5" type="primary">garL_1</name>
    <name evidence="5" type="ORF">Pla110_09510</name>
</gene>
<evidence type="ECO:0000259" key="4">
    <source>
        <dbReference type="Pfam" id="PF03328"/>
    </source>
</evidence>
<dbReference type="EC" id="4.1.2.20" evidence="5"/>
<keyword evidence="2" id="KW-0479">Metal-binding</keyword>
<evidence type="ECO:0000256" key="2">
    <source>
        <dbReference type="ARBA" id="ARBA00022723"/>
    </source>
</evidence>
<dbReference type="Proteomes" id="UP000317178">
    <property type="component" value="Chromosome"/>
</dbReference>
<reference evidence="5 6" key="1">
    <citation type="submission" date="2019-02" db="EMBL/GenBank/DDBJ databases">
        <title>Deep-cultivation of Planctomycetes and their phenomic and genomic characterization uncovers novel biology.</title>
        <authorList>
            <person name="Wiegand S."/>
            <person name="Jogler M."/>
            <person name="Boedeker C."/>
            <person name="Pinto D."/>
            <person name="Vollmers J."/>
            <person name="Rivas-Marin E."/>
            <person name="Kohn T."/>
            <person name="Peeters S.H."/>
            <person name="Heuer A."/>
            <person name="Rast P."/>
            <person name="Oberbeckmann S."/>
            <person name="Bunk B."/>
            <person name="Jeske O."/>
            <person name="Meyerdierks A."/>
            <person name="Storesund J.E."/>
            <person name="Kallscheuer N."/>
            <person name="Luecker S."/>
            <person name="Lage O.M."/>
            <person name="Pohl T."/>
            <person name="Merkel B.J."/>
            <person name="Hornburger P."/>
            <person name="Mueller R.-W."/>
            <person name="Bruemmer F."/>
            <person name="Labrenz M."/>
            <person name="Spormann A.M."/>
            <person name="Op den Camp H."/>
            <person name="Overmann J."/>
            <person name="Amann R."/>
            <person name="Jetten M.S.M."/>
            <person name="Mascher T."/>
            <person name="Medema M.H."/>
            <person name="Devos D.P."/>
            <person name="Kaster A.-K."/>
            <person name="Ovreas L."/>
            <person name="Rohde M."/>
            <person name="Galperin M.Y."/>
            <person name="Jogler C."/>
        </authorList>
    </citation>
    <scope>NUCLEOTIDE SEQUENCE [LARGE SCALE GENOMIC DNA]</scope>
    <source>
        <strain evidence="5 6">Pla110</strain>
    </source>
</reference>
<dbReference type="GO" id="GO:0005737">
    <property type="term" value="C:cytoplasm"/>
    <property type="evidence" value="ECO:0007669"/>
    <property type="project" value="TreeGrafter"/>
</dbReference>
<dbReference type="PANTHER" id="PTHR30502">
    <property type="entry name" value="2-KETO-3-DEOXY-L-RHAMNONATE ALDOLASE"/>
    <property type="match status" value="1"/>
</dbReference>
<dbReference type="SUPFAM" id="SSF51621">
    <property type="entry name" value="Phosphoenolpyruvate/pyruvate domain"/>
    <property type="match status" value="1"/>
</dbReference>
<evidence type="ECO:0000256" key="1">
    <source>
        <dbReference type="ARBA" id="ARBA00005568"/>
    </source>
</evidence>
<keyword evidence="3 5" id="KW-0456">Lyase</keyword>
<sequence length="298" mass="32861">MRNDSDFVIGIVAIIIPELQSKFIDLRRNTHRTMKQNPVKRALAQGEPQVGSWLAFGNIHTSRLMARVGFPWLTVDMEHSPIDWSTAAEMFGAIADAGCIPLARVPKGDHTHIKRVLDAGAMGIVVPMVNTVEEAKIAIAAAKYPPEGNRSVGGGLHVLNFDASPSDYYQNANDEILVVLQTESPEGVENAEEIYSLPGVDAIFIGPNDLRFQMRTPDGTFPTAEEHEAMMQRVLEMGNKTGTPVGLHVMSVDDIKKRLDEGWKFLALGSEMKAMVECAENWVQELDLKSSDEAMINY</sequence>
<keyword evidence="6" id="KW-1185">Reference proteome</keyword>
<dbReference type="InterPro" id="IPR040442">
    <property type="entry name" value="Pyrv_kinase-like_dom_sf"/>
</dbReference>
<comment type="similarity">
    <text evidence="1">Belongs to the HpcH/HpaI aldolase family.</text>
</comment>
<organism evidence="5 6">
    <name type="scientific">Polystyrenella longa</name>
    <dbReference type="NCBI Taxonomy" id="2528007"/>
    <lineage>
        <taxon>Bacteria</taxon>
        <taxon>Pseudomonadati</taxon>
        <taxon>Planctomycetota</taxon>
        <taxon>Planctomycetia</taxon>
        <taxon>Planctomycetales</taxon>
        <taxon>Planctomycetaceae</taxon>
        <taxon>Polystyrenella</taxon>
    </lineage>
</organism>
<dbReference type="InterPro" id="IPR005000">
    <property type="entry name" value="Aldolase/citrate-lyase_domain"/>
</dbReference>
<dbReference type="EMBL" id="CP036281">
    <property type="protein sequence ID" value="QDU79245.1"/>
    <property type="molecule type" value="Genomic_DNA"/>
</dbReference>
<dbReference type="Pfam" id="PF03328">
    <property type="entry name" value="HpcH_HpaI"/>
    <property type="match status" value="1"/>
</dbReference>
<accession>A0A518CJ38</accession>